<evidence type="ECO:0000259" key="12">
    <source>
        <dbReference type="Pfam" id="PF13735"/>
    </source>
</evidence>
<dbReference type="InterPro" id="IPR006675">
    <property type="entry name" value="HDIG_dom"/>
</dbReference>
<dbReference type="InterPro" id="IPR032810">
    <property type="entry name" value="CCA-adding_enz_C"/>
</dbReference>
<dbReference type="Gene3D" id="3.30.460.10">
    <property type="entry name" value="Beta Polymerase, domain 2"/>
    <property type="match status" value="1"/>
</dbReference>
<keyword evidence="8 9" id="KW-0694">RNA-binding</keyword>
<dbReference type="PANTHER" id="PTHR46173">
    <property type="entry name" value="CCA TRNA NUCLEOTIDYLTRANSFERASE 1, MITOCHONDRIAL"/>
    <property type="match status" value="1"/>
</dbReference>
<dbReference type="InterPro" id="IPR002646">
    <property type="entry name" value="PolA_pol_head_dom"/>
</dbReference>
<evidence type="ECO:0000256" key="1">
    <source>
        <dbReference type="ARBA" id="ARBA00001946"/>
    </source>
</evidence>
<dbReference type="InterPro" id="IPR043519">
    <property type="entry name" value="NT_sf"/>
</dbReference>
<feature type="domain" description="CCA-adding enzyme C-terminal" evidence="12">
    <location>
        <begin position="339"/>
        <end position="471"/>
    </location>
</feature>
<accession>A0A1F7XUA6</accession>
<evidence type="ECO:0000259" key="11">
    <source>
        <dbReference type="Pfam" id="PF12627"/>
    </source>
</evidence>
<comment type="caution">
    <text evidence="13">The sequence shown here is derived from an EMBL/GenBank/DDBJ whole genome shotgun (WGS) entry which is preliminary data.</text>
</comment>
<dbReference type="CDD" id="cd00077">
    <property type="entry name" value="HDc"/>
    <property type="match status" value="1"/>
</dbReference>
<dbReference type="GO" id="GO:0016779">
    <property type="term" value="F:nucleotidyltransferase activity"/>
    <property type="evidence" value="ECO:0007669"/>
    <property type="project" value="UniProtKB-KW"/>
</dbReference>
<dbReference type="SUPFAM" id="SSF81301">
    <property type="entry name" value="Nucleotidyltransferase"/>
    <property type="match status" value="1"/>
</dbReference>
<dbReference type="InterPro" id="IPR003607">
    <property type="entry name" value="HD/PDEase_dom"/>
</dbReference>
<gene>
    <name evidence="13" type="ORF">A2685_02395</name>
</gene>
<evidence type="ECO:0000256" key="3">
    <source>
        <dbReference type="ARBA" id="ARBA00022694"/>
    </source>
</evidence>
<dbReference type="SUPFAM" id="SSF81891">
    <property type="entry name" value="Poly A polymerase C-terminal region-like"/>
    <property type="match status" value="1"/>
</dbReference>
<keyword evidence="5" id="KW-0479">Metal-binding</keyword>
<dbReference type="NCBIfam" id="TIGR00277">
    <property type="entry name" value="HDIG"/>
    <property type="match status" value="1"/>
</dbReference>
<dbReference type="InterPro" id="IPR032828">
    <property type="entry name" value="PolyA_RNA-bd"/>
</dbReference>
<evidence type="ECO:0000313" key="14">
    <source>
        <dbReference type="Proteomes" id="UP000178446"/>
    </source>
</evidence>
<dbReference type="Proteomes" id="UP000178446">
    <property type="component" value="Unassembled WGS sequence"/>
</dbReference>
<comment type="cofactor">
    <cofactor evidence="1">
        <name>Mg(2+)</name>
        <dbReference type="ChEBI" id="CHEBI:18420"/>
    </cofactor>
</comment>
<dbReference type="Pfam" id="PF13735">
    <property type="entry name" value="tRNA_NucTran2_2"/>
    <property type="match status" value="1"/>
</dbReference>
<evidence type="ECO:0000256" key="7">
    <source>
        <dbReference type="ARBA" id="ARBA00022842"/>
    </source>
</evidence>
<evidence type="ECO:0000256" key="8">
    <source>
        <dbReference type="ARBA" id="ARBA00022884"/>
    </source>
</evidence>
<evidence type="ECO:0000256" key="4">
    <source>
        <dbReference type="ARBA" id="ARBA00022695"/>
    </source>
</evidence>
<reference evidence="13 14" key="1">
    <citation type="journal article" date="2016" name="Nat. Commun.">
        <title>Thousands of microbial genomes shed light on interconnected biogeochemical processes in an aquifer system.</title>
        <authorList>
            <person name="Anantharaman K."/>
            <person name="Brown C.T."/>
            <person name="Hug L.A."/>
            <person name="Sharon I."/>
            <person name="Castelle C.J."/>
            <person name="Probst A.J."/>
            <person name="Thomas B.C."/>
            <person name="Singh A."/>
            <person name="Wilkins M.J."/>
            <person name="Karaoz U."/>
            <person name="Brodie E.L."/>
            <person name="Williams K.H."/>
            <person name="Hubbard S.S."/>
            <person name="Banfield J.F."/>
        </authorList>
    </citation>
    <scope>NUCLEOTIDE SEQUENCE [LARGE SCALE GENOMIC DNA]</scope>
</reference>
<proteinExistence type="inferred from homology"/>
<evidence type="ECO:0000256" key="2">
    <source>
        <dbReference type="ARBA" id="ARBA00022679"/>
    </source>
</evidence>
<dbReference type="PANTHER" id="PTHR46173:SF1">
    <property type="entry name" value="CCA TRNA NUCLEOTIDYLTRANSFERASE 1, MITOCHONDRIAL"/>
    <property type="match status" value="1"/>
</dbReference>
<evidence type="ECO:0000256" key="5">
    <source>
        <dbReference type="ARBA" id="ARBA00022723"/>
    </source>
</evidence>
<protein>
    <recommendedName>
        <fullName evidence="15">HD domain-containing protein</fullName>
    </recommendedName>
</protein>
<evidence type="ECO:0000313" key="13">
    <source>
        <dbReference type="EMBL" id="OGM18623.1"/>
    </source>
</evidence>
<dbReference type="GO" id="GO:0000166">
    <property type="term" value="F:nucleotide binding"/>
    <property type="evidence" value="ECO:0007669"/>
    <property type="project" value="UniProtKB-KW"/>
</dbReference>
<sequence length="483" mass="55394">MNLNLPTEVVEIIKKVQDKGYEIYVVGGAVRDILTKRLVDDWDFTTNAVPQELLKIFPQGIYDNVFGTVMIPNDVVSTPFDLTTFRTEYGYSDTRRPDRVEWGKTLEEDLQRRDFTINALALKIINPKSKTLNKSKYENSKDKTNHKSQITNLSLITVNAELIDLFKGQEDLNNKYIRAVGNPDERFSEDALRMMRAVRIASELGYKIEEKTLQAIKKNAALINRIAKERIKDELFKIVSSPHPSEGILLFREVGLMHQVLPELDETFGVEQKSPGRHHIYDVGTHCLMSLKYCPSNDPIVKLATLLHDIGKAKTFKKLETGTITFYNHELVSARLVKKIAERLRLSNKDSEKLWTLVRYHQFTVDERQTDSAIRRFIRKVGMENISDMLDLRVGDRLGGGASETSWRLEEFKKRLIEVQKQPFSIKDLKIDGNDVMQILGIKPGPKIGEVLQQLYNEVVNNKLDNKVSSLKKQVSKIYNGTR</sequence>
<comment type="similarity">
    <text evidence="9">Belongs to the tRNA nucleotidyltransferase/poly(A) polymerase family.</text>
</comment>
<evidence type="ECO:0000256" key="6">
    <source>
        <dbReference type="ARBA" id="ARBA00022741"/>
    </source>
</evidence>
<dbReference type="Gene3D" id="1.10.246.80">
    <property type="match status" value="1"/>
</dbReference>
<dbReference type="GO" id="GO:0046872">
    <property type="term" value="F:metal ion binding"/>
    <property type="evidence" value="ECO:0007669"/>
    <property type="project" value="UniProtKB-KW"/>
</dbReference>
<name>A0A1F7XUA6_9BACT</name>
<dbReference type="Pfam" id="PF12627">
    <property type="entry name" value="PolyA_pol_RNAbd"/>
    <property type="match status" value="1"/>
</dbReference>
<dbReference type="InterPro" id="IPR050264">
    <property type="entry name" value="Bact_CCA-adding_enz_type3_sf"/>
</dbReference>
<evidence type="ECO:0000259" key="10">
    <source>
        <dbReference type="Pfam" id="PF01743"/>
    </source>
</evidence>
<feature type="domain" description="Poly A polymerase head" evidence="10">
    <location>
        <begin position="23"/>
        <end position="124"/>
    </location>
</feature>
<feature type="domain" description="tRNA nucleotidyltransferase/poly(A) polymerase RNA and SrmB- binding" evidence="11">
    <location>
        <begin position="205"/>
        <end position="266"/>
    </location>
</feature>
<keyword evidence="3" id="KW-0819">tRNA processing</keyword>
<keyword evidence="7" id="KW-0460">Magnesium</keyword>
<evidence type="ECO:0008006" key="15">
    <source>
        <dbReference type="Google" id="ProtNLM"/>
    </source>
</evidence>
<dbReference type="Gene3D" id="1.10.3090.10">
    <property type="entry name" value="cca-adding enzyme, domain 2"/>
    <property type="match status" value="1"/>
</dbReference>
<organism evidence="13 14">
    <name type="scientific">Candidatus Woesebacteria bacterium RIFCSPHIGHO2_01_FULL_37_10</name>
    <dbReference type="NCBI Taxonomy" id="1802489"/>
    <lineage>
        <taxon>Bacteria</taxon>
        <taxon>Candidatus Woeseibacteriota</taxon>
    </lineage>
</organism>
<dbReference type="GO" id="GO:0008033">
    <property type="term" value="P:tRNA processing"/>
    <property type="evidence" value="ECO:0007669"/>
    <property type="project" value="UniProtKB-KW"/>
</dbReference>
<keyword evidence="2 9" id="KW-0808">Transferase</keyword>
<dbReference type="CDD" id="cd05398">
    <property type="entry name" value="NT_ClassII-CCAase"/>
    <property type="match status" value="1"/>
</dbReference>
<dbReference type="AlphaFoldDB" id="A0A1F7XUA6"/>
<keyword evidence="4" id="KW-0548">Nucleotidyltransferase</keyword>
<dbReference type="GO" id="GO:0000049">
    <property type="term" value="F:tRNA binding"/>
    <property type="evidence" value="ECO:0007669"/>
    <property type="project" value="TreeGrafter"/>
</dbReference>
<keyword evidence="6" id="KW-0547">Nucleotide-binding</keyword>
<dbReference type="Pfam" id="PF01743">
    <property type="entry name" value="PolyA_pol"/>
    <property type="match status" value="1"/>
</dbReference>
<dbReference type="EMBL" id="MGGB01000043">
    <property type="protein sequence ID" value="OGM18623.1"/>
    <property type="molecule type" value="Genomic_DNA"/>
</dbReference>
<evidence type="ECO:0000256" key="9">
    <source>
        <dbReference type="RuleBase" id="RU003953"/>
    </source>
</evidence>